<organism evidence="2 3">
    <name type="scientific">Heterotrigona itama</name>
    <dbReference type="NCBI Taxonomy" id="395501"/>
    <lineage>
        <taxon>Eukaryota</taxon>
        <taxon>Metazoa</taxon>
        <taxon>Ecdysozoa</taxon>
        <taxon>Arthropoda</taxon>
        <taxon>Hexapoda</taxon>
        <taxon>Insecta</taxon>
        <taxon>Pterygota</taxon>
        <taxon>Neoptera</taxon>
        <taxon>Endopterygota</taxon>
        <taxon>Hymenoptera</taxon>
        <taxon>Apocrita</taxon>
        <taxon>Aculeata</taxon>
        <taxon>Apoidea</taxon>
        <taxon>Anthophila</taxon>
        <taxon>Apidae</taxon>
        <taxon>Heterotrigona</taxon>
    </lineage>
</organism>
<accession>A0A6V7H8Z4</accession>
<evidence type="ECO:0008006" key="4">
    <source>
        <dbReference type="Google" id="ProtNLM"/>
    </source>
</evidence>
<feature type="transmembrane region" description="Helical" evidence="1">
    <location>
        <begin position="22"/>
        <end position="45"/>
    </location>
</feature>
<feature type="non-terminal residue" evidence="2">
    <location>
        <position position="1"/>
    </location>
</feature>
<dbReference type="AlphaFoldDB" id="A0A6V7H8Z4"/>
<feature type="non-terminal residue" evidence="2">
    <location>
        <position position="47"/>
    </location>
</feature>
<proteinExistence type="predicted"/>
<evidence type="ECO:0000313" key="3">
    <source>
        <dbReference type="Proteomes" id="UP000752696"/>
    </source>
</evidence>
<evidence type="ECO:0000313" key="2">
    <source>
        <dbReference type="EMBL" id="CAD1475263.1"/>
    </source>
</evidence>
<reference evidence="2" key="1">
    <citation type="submission" date="2020-07" db="EMBL/GenBank/DDBJ databases">
        <authorList>
            <person name="Nazaruddin N."/>
        </authorList>
    </citation>
    <scope>NUCLEOTIDE SEQUENCE</scope>
</reference>
<keyword evidence="3" id="KW-1185">Reference proteome</keyword>
<name>A0A6V7H8Z4_9HYME</name>
<keyword evidence="1" id="KW-0472">Membrane</keyword>
<gene>
    <name evidence="2" type="ORF">MHI_LOCUS536596</name>
</gene>
<dbReference type="Proteomes" id="UP000752696">
    <property type="component" value="Unassembled WGS sequence"/>
</dbReference>
<dbReference type="EMBL" id="CAJDYZ010008317">
    <property type="protein sequence ID" value="CAD1475263.1"/>
    <property type="molecule type" value="Genomic_DNA"/>
</dbReference>
<evidence type="ECO:0000256" key="1">
    <source>
        <dbReference type="SAM" id="Phobius"/>
    </source>
</evidence>
<sequence length="47" mass="5530">DCFSLDQLIGYKNSYFNLNENIYSSIFFICTIFICRIMVLIGTLIRI</sequence>
<protein>
    <recommendedName>
        <fullName evidence="4">NADH dehydrogenase subunit 5</fullName>
    </recommendedName>
</protein>
<keyword evidence="1" id="KW-0812">Transmembrane</keyword>
<comment type="caution">
    <text evidence="2">The sequence shown here is derived from an EMBL/GenBank/DDBJ whole genome shotgun (WGS) entry which is preliminary data.</text>
</comment>
<keyword evidence="1" id="KW-1133">Transmembrane helix</keyword>